<comment type="caution">
    <text evidence="1">The sequence shown here is derived from an EMBL/GenBank/DDBJ whole genome shotgun (WGS) entry which is preliminary data.</text>
</comment>
<dbReference type="AlphaFoldDB" id="X1K0M6"/>
<reference evidence="1" key="1">
    <citation type="journal article" date="2014" name="Front. Microbiol.">
        <title>High frequency of phylogenetically diverse reductive dehalogenase-homologous genes in deep subseafloor sedimentary metagenomes.</title>
        <authorList>
            <person name="Kawai M."/>
            <person name="Futagami T."/>
            <person name="Toyoda A."/>
            <person name="Takaki Y."/>
            <person name="Nishi S."/>
            <person name="Hori S."/>
            <person name="Arai W."/>
            <person name="Tsubouchi T."/>
            <person name="Morono Y."/>
            <person name="Uchiyama I."/>
            <person name="Ito T."/>
            <person name="Fujiyama A."/>
            <person name="Inagaki F."/>
            <person name="Takami H."/>
        </authorList>
    </citation>
    <scope>NUCLEOTIDE SEQUENCE</scope>
    <source>
        <strain evidence="1">Expedition CK06-06</strain>
    </source>
</reference>
<protein>
    <submittedName>
        <fullName evidence="1">Uncharacterized protein</fullName>
    </submittedName>
</protein>
<dbReference type="EMBL" id="BARU01046185">
    <property type="protein sequence ID" value="GAI00033.1"/>
    <property type="molecule type" value="Genomic_DNA"/>
</dbReference>
<gene>
    <name evidence="1" type="ORF">S03H2_69777</name>
</gene>
<sequence>MPMRVQPVGVSPENVITSTEDDTHHKITDISIIQATKKVIITYED</sequence>
<accession>X1K0M6</accession>
<proteinExistence type="predicted"/>
<organism evidence="1">
    <name type="scientific">marine sediment metagenome</name>
    <dbReference type="NCBI Taxonomy" id="412755"/>
    <lineage>
        <taxon>unclassified sequences</taxon>
        <taxon>metagenomes</taxon>
        <taxon>ecological metagenomes</taxon>
    </lineage>
</organism>
<name>X1K0M6_9ZZZZ</name>
<evidence type="ECO:0000313" key="1">
    <source>
        <dbReference type="EMBL" id="GAI00033.1"/>
    </source>
</evidence>